<evidence type="ECO:0000313" key="1">
    <source>
        <dbReference type="EMBL" id="MCL6268337.1"/>
    </source>
</evidence>
<proteinExistence type="predicted"/>
<accession>A0ABT0PAB8</accession>
<sequence length="64" mass="7680">MTQEHHQVLRMPQVQQRLGNVSRSTVYRWVRDGWFPQPMRLGKNTVGWLDRDISRWLEEVSCPS</sequence>
<dbReference type="InterPro" id="IPR009061">
    <property type="entry name" value="DNA-bd_dom_put_sf"/>
</dbReference>
<comment type="caution">
    <text evidence="1">The sequence shown here is derived from an EMBL/GenBank/DDBJ whole genome shotgun (WGS) entry which is preliminary data.</text>
</comment>
<evidence type="ECO:0000313" key="2">
    <source>
        <dbReference type="Proteomes" id="UP001203338"/>
    </source>
</evidence>
<dbReference type="EMBL" id="JAMFLX010000001">
    <property type="protein sequence ID" value="MCL6268337.1"/>
    <property type="molecule type" value="Genomic_DNA"/>
</dbReference>
<dbReference type="RefSeq" id="WP_249697167.1">
    <property type="nucleotide sequence ID" value="NZ_JAMFLX010000001.1"/>
</dbReference>
<dbReference type="SUPFAM" id="SSF46955">
    <property type="entry name" value="Putative DNA-binding domain"/>
    <property type="match status" value="1"/>
</dbReference>
<dbReference type="Pfam" id="PF05930">
    <property type="entry name" value="Phage_AlpA"/>
    <property type="match status" value="1"/>
</dbReference>
<reference evidence="1 2" key="1">
    <citation type="submission" date="2022-05" db="EMBL/GenBank/DDBJ databases">
        <authorList>
            <person name="Park J.-S."/>
        </authorList>
    </citation>
    <scope>NUCLEOTIDE SEQUENCE [LARGE SCALE GENOMIC DNA]</scope>
    <source>
        <strain evidence="1 2">2012CJ34-2</strain>
    </source>
</reference>
<dbReference type="InterPro" id="IPR052931">
    <property type="entry name" value="Prophage_regulatory_activator"/>
</dbReference>
<organism evidence="1 2">
    <name type="scientific">Parendozoicomonas callyspongiae</name>
    <dbReference type="NCBI Taxonomy" id="2942213"/>
    <lineage>
        <taxon>Bacteria</taxon>
        <taxon>Pseudomonadati</taxon>
        <taxon>Pseudomonadota</taxon>
        <taxon>Gammaproteobacteria</taxon>
        <taxon>Oceanospirillales</taxon>
        <taxon>Endozoicomonadaceae</taxon>
        <taxon>Parendozoicomonas</taxon>
    </lineage>
</organism>
<gene>
    <name evidence="1" type="ORF">M3P05_00025</name>
</gene>
<protein>
    <submittedName>
        <fullName evidence="1">AlpA family phage regulatory protein</fullName>
    </submittedName>
</protein>
<keyword evidence="2" id="KW-1185">Reference proteome</keyword>
<dbReference type="Gene3D" id="1.10.238.160">
    <property type="match status" value="1"/>
</dbReference>
<dbReference type="PANTHER" id="PTHR36154:SF1">
    <property type="entry name" value="DNA-BINDING TRANSCRIPTIONAL ACTIVATOR ALPA"/>
    <property type="match status" value="1"/>
</dbReference>
<name>A0ABT0PAB8_9GAMM</name>
<dbReference type="PANTHER" id="PTHR36154">
    <property type="entry name" value="DNA-BINDING TRANSCRIPTIONAL ACTIVATOR ALPA"/>
    <property type="match status" value="1"/>
</dbReference>
<dbReference type="Proteomes" id="UP001203338">
    <property type="component" value="Unassembled WGS sequence"/>
</dbReference>
<dbReference type="InterPro" id="IPR010260">
    <property type="entry name" value="AlpA"/>
</dbReference>